<comment type="caution">
    <text evidence="2">The sequence shown here is derived from an EMBL/GenBank/DDBJ whole genome shotgun (WGS) entry which is preliminary data.</text>
</comment>
<evidence type="ECO:0000313" key="2">
    <source>
        <dbReference type="EMBL" id="GJE97404.1"/>
    </source>
</evidence>
<feature type="compositionally biased region" description="Basic and acidic residues" evidence="1">
    <location>
        <begin position="49"/>
        <end position="59"/>
    </location>
</feature>
<accession>A0A9P3LK69</accession>
<proteinExistence type="predicted"/>
<organism evidence="2 3">
    <name type="scientific">Phanerochaete sordida</name>
    <dbReference type="NCBI Taxonomy" id="48140"/>
    <lineage>
        <taxon>Eukaryota</taxon>
        <taxon>Fungi</taxon>
        <taxon>Dikarya</taxon>
        <taxon>Basidiomycota</taxon>
        <taxon>Agaricomycotina</taxon>
        <taxon>Agaricomycetes</taxon>
        <taxon>Polyporales</taxon>
        <taxon>Phanerochaetaceae</taxon>
        <taxon>Phanerochaete</taxon>
    </lineage>
</organism>
<sequence length="89" mass="10043">MRVVLNDALRSAQAAAYTHAWPHPLTPRLGPATQKEMGTRGKVQYIARLSDESRADDTSTRNFSTRSFEHTEEYQQPPQHTPDLTCTMA</sequence>
<keyword evidence="3" id="KW-1185">Reference proteome</keyword>
<dbReference type="AlphaFoldDB" id="A0A9P3LK69"/>
<evidence type="ECO:0000313" key="3">
    <source>
        <dbReference type="Proteomes" id="UP000703269"/>
    </source>
</evidence>
<dbReference type="EMBL" id="BPQB01000071">
    <property type="protein sequence ID" value="GJE97404.1"/>
    <property type="molecule type" value="Genomic_DNA"/>
</dbReference>
<feature type="region of interest" description="Disordered" evidence="1">
    <location>
        <begin position="49"/>
        <end position="89"/>
    </location>
</feature>
<name>A0A9P3LK69_9APHY</name>
<dbReference type="Proteomes" id="UP000703269">
    <property type="component" value="Unassembled WGS sequence"/>
</dbReference>
<feature type="compositionally biased region" description="Polar residues" evidence="1">
    <location>
        <begin position="74"/>
        <end position="89"/>
    </location>
</feature>
<evidence type="ECO:0000256" key="1">
    <source>
        <dbReference type="SAM" id="MobiDB-lite"/>
    </source>
</evidence>
<gene>
    <name evidence="2" type="ORF">PsYK624_136210</name>
</gene>
<reference evidence="2 3" key="1">
    <citation type="submission" date="2021-08" db="EMBL/GenBank/DDBJ databases">
        <title>Draft Genome Sequence of Phanerochaete sordida strain YK-624.</title>
        <authorList>
            <person name="Mori T."/>
            <person name="Dohra H."/>
            <person name="Suzuki T."/>
            <person name="Kawagishi H."/>
            <person name="Hirai H."/>
        </authorList>
    </citation>
    <scope>NUCLEOTIDE SEQUENCE [LARGE SCALE GENOMIC DNA]</scope>
    <source>
        <strain evidence="2 3">YK-624</strain>
    </source>
</reference>
<protein>
    <submittedName>
        <fullName evidence="2">Uncharacterized protein</fullName>
    </submittedName>
</protein>